<keyword evidence="1" id="KW-0732">Signal</keyword>
<evidence type="ECO:0000256" key="1">
    <source>
        <dbReference type="SAM" id="SignalP"/>
    </source>
</evidence>
<gene>
    <name evidence="3" type="ORF">SAMN03084138_03403</name>
</gene>
<dbReference type="Gene3D" id="3.40.50.10610">
    <property type="entry name" value="ABC-type transport auxiliary lipoprotein component"/>
    <property type="match status" value="1"/>
</dbReference>
<proteinExistence type="predicted"/>
<protein>
    <submittedName>
        <fullName evidence="3">ABC-type transport auxiliary lipoprotein component</fullName>
    </submittedName>
</protein>
<dbReference type="EMBL" id="FOWR01000028">
    <property type="protein sequence ID" value="SFP88488.1"/>
    <property type="molecule type" value="Genomic_DNA"/>
</dbReference>
<evidence type="ECO:0000259" key="2">
    <source>
        <dbReference type="Pfam" id="PF03886"/>
    </source>
</evidence>
<dbReference type="AlphaFoldDB" id="A0A1I5TZL7"/>
<evidence type="ECO:0000313" key="4">
    <source>
        <dbReference type="Proteomes" id="UP000182692"/>
    </source>
</evidence>
<dbReference type="Pfam" id="PF03886">
    <property type="entry name" value="ABC_trans_aux"/>
    <property type="match status" value="1"/>
</dbReference>
<evidence type="ECO:0000313" key="3">
    <source>
        <dbReference type="EMBL" id="SFP88488.1"/>
    </source>
</evidence>
<name>A0A1I5TZL7_9GAMM</name>
<reference evidence="3 4" key="1">
    <citation type="submission" date="2016-10" db="EMBL/GenBank/DDBJ databases">
        <authorList>
            <person name="de Groot N.N."/>
        </authorList>
    </citation>
    <scope>NUCLEOTIDE SEQUENCE [LARGE SCALE GENOMIC DNA]</scope>
    <source>
        <strain evidence="3 4">DSM 15893</strain>
    </source>
</reference>
<sequence>MIMKRTLAGLGFAAALVVLSGCSAQTERKVSYYQFDIVAEDKVVTTPASKPQLIVENVDMYSGLNEPGMVQRVDNYRARAATWHQWAILPADMLESATANLLSQQLSGWLVLIEKDGDIPQSAAAEKASYAVRLFVERFNGGLNGDAEVVGSWSLYDANQQLVIKNTFNKSVPLEQDGYVGLTQSLQAAWVEVSEDIARYVKTR</sequence>
<organism evidence="3 4">
    <name type="scientific">Enterovibrio norvegicus DSM 15893</name>
    <dbReference type="NCBI Taxonomy" id="1121869"/>
    <lineage>
        <taxon>Bacteria</taxon>
        <taxon>Pseudomonadati</taxon>
        <taxon>Pseudomonadota</taxon>
        <taxon>Gammaproteobacteria</taxon>
        <taxon>Vibrionales</taxon>
        <taxon>Vibrionaceae</taxon>
        <taxon>Enterovibrio</taxon>
    </lineage>
</organism>
<feature type="signal peptide" evidence="1">
    <location>
        <begin position="1"/>
        <end position="24"/>
    </location>
</feature>
<feature type="chain" id="PRO_5010166077" evidence="1">
    <location>
        <begin position="25"/>
        <end position="204"/>
    </location>
</feature>
<feature type="domain" description="ABC-type transport auxiliary lipoprotein component" evidence="2">
    <location>
        <begin position="42"/>
        <end position="198"/>
    </location>
</feature>
<dbReference type="GeneID" id="35874312"/>
<dbReference type="RefSeq" id="WP_017010283.1">
    <property type="nucleotide sequence ID" value="NZ_FOWR01000028.1"/>
</dbReference>
<accession>A0A1I5TZL7</accession>
<keyword evidence="3" id="KW-0449">Lipoprotein</keyword>
<dbReference type="InterPro" id="IPR005586">
    <property type="entry name" value="ABC_trans_aux"/>
</dbReference>
<dbReference type="PROSITE" id="PS51257">
    <property type="entry name" value="PROKAR_LIPOPROTEIN"/>
    <property type="match status" value="1"/>
</dbReference>
<dbReference type="Proteomes" id="UP000182692">
    <property type="component" value="Unassembled WGS sequence"/>
</dbReference>
<dbReference type="OrthoDB" id="5600407at2"/>
<dbReference type="STRING" id="1121869.SAMN03084138_03403"/>
<dbReference type="SUPFAM" id="SSF159594">
    <property type="entry name" value="XCC0632-like"/>
    <property type="match status" value="1"/>
</dbReference>